<feature type="transmembrane region" description="Helical" evidence="8">
    <location>
        <begin position="215"/>
        <end position="239"/>
    </location>
</feature>
<feature type="compositionally biased region" description="Basic and acidic residues" evidence="7">
    <location>
        <begin position="1"/>
        <end position="14"/>
    </location>
</feature>
<feature type="transmembrane region" description="Helical" evidence="8">
    <location>
        <begin position="435"/>
        <end position="457"/>
    </location>
</feature>
<dbReference type="RefSeq" id="WP_344095096.1">
    <property type="nucleotide sequence ID" value="NZ_BAAAHB010000079.1"/>
</dbReference>
<comment type="subcellular location">
    <subcellularLocation>
        <location evidence="1">Cell membrane</location>
        <topology evidence="1">Multi-pass membrane protein</topology>
    </subcellularLocation>
</comment>
<feature type="transmembrane region" description="Helical" evidence="8">
    <location>
        <begin position="726"/>
        <end position="751"/>
    </location>
</feature>
<comment type="similarity">
    <text evidence="6">Belongs to the ABC-4 integral membrane protein family.</text>
</comment>
<comment type="caution">
    <text evidence="10">The sequence shown here is derived from an EMBL/GenBank/DDBJ whole genome shotgun (WGS) entry which is preliminary data.</text>
</comment>
<evidence type="ECO:0000313" key="10">
    <source>
        <dbReference type="EMBL" id="GAA0483504.1"/>
    </source>
</evidence>
<keyword evidence="2" id="KW-1003">Cell membrane</keyword>
<keyword evidence="11" id="KW-1185">Reference proteome</keyword>
<evidence type="ECO:0000256" key="6">
    <source>
        <dbReference type="ARBA" id="ARBA00038076"/>
    </source>
</evidence>
<evidence type="ECO:0000256" key="8">
    <source>
        <dbReference type="SAM" id="Phobius"/>
    </source>
</evidence>
<keyword evidence="3 8" id="KW-0812">Transmembrane</keyword>
<evidence type="ECO:0000256" key="7">
    <source>
        <dbReference type="SAM" id="MobiDB-lite"/>
    </source>
</evidence>
<dbReference type="Proteomes" id="UP001499895">
    <property type="component" value="Unassembled WGS sequence"/>
</dbReference>
<evidence type="ECO:0000256" key="5">
    <source>
        <dbReference type="ARBA" id="ARBA00023136"/>
    </source>
</evidence>
<organism evidence="10 11">
    <name type="scientific">Streptomyces stramineus</name>
    <dbReference type="NCBI Taxonomy" id="173861"/>
    <lineage>
        <taxon>Bacteria</taxon>
        <taxon>Bacillati</taxon>
        <taxon>Actinomycetota</taxon>
        <taxon>Actinomycetes</taxon>
        <taxon>Kitasatosporales</taxon>
        <taxon>Streptomycetaceae</taxon>
        <taxon>Streptomyces</taxon>
    </lineage>
</organism>
<evidence type="ECO:0000256" key="4">
    <source>
        <dbReference type="ARBA" id="ARBA00022989"/>
    </source>
</evidence>
<feature type="transmembrane region" description="Helical" evidence="8">
    <location>
        <begin position="763"/>
        <end position="789"/>
    </location>
</feature>
<evidence type="ECO:0000256" key="3">
    <source>
        <dbReference type="ARBA" id="ARBA00022692"/>
    </source>
</evidence>
<dbReference type="InterPro" id="IPR003838">
    <property type="entry name" value="ABC3_permease_C"/>
</dbReference>
<evidence type="ECO:0000313" key="11">
    <source>
        <dbReference type="Proteomes" id="UP001499895"/>
    </source>
</evidence>
<dbReference type="Pfam" id="PF02687">
    <property type="entry name" value="FtsX"/>
    <property type="match status" value="2"/>
</dbReference>
<feature type="transmembrane region" description="Helical" evidence="8">
    <location>
        <begin position="678"/>
        <end position="699"/>
    </location>
</feature>
<feature type="transmembrane region" description="Helical" evidence="8">
    <location>
        <begin position="313"/>
        <end position="334"/>
    </location>
</feature>
<evidence type="ECO:0000259" key="9">
    <source>
        <dbReference type="Pfam" id="PF02687"/>
    </source>
</evidence>
<feature type="transmembrane region" description="Helical" evidence="8">
    <location>
        <begin position="393"/>
        <end position="415"/>
    </location>
</feature>
<reference evidence="10 11" key="1">
    <citation type="journal article" date="2019" name="Int. J. Syst. Evol. Microbiol.">
        <title>The Global Catalogue of Microorganisms (GCM) 10K type strain sequencing project: providing services to taxonomists for standard genome sequencing and annotation.</title>
        <authorList>
            <consortium name="The Broad Institute Genomics Platform"/>
            <consortium name="The Broad Institute Genome Sequencing Center for Infectious Disease"/>
            <person name="Wu L."/>
            <person name="Ma J."/>
        </authorList>
    </citation>
    <scope>NUCLEOTIDE SEQUENCE [LARGE SCALE GENOMIC DNA]</scope>
    <source>
        <strain evidence="10 11">JCM 10649</strain>
    </source>
</reference>
<dbReference type="EMBL" id="BAAAHB010000079">
    <property type="protein sequence ID" value="GAA0483504.1"/>
    <property type="molecule type" value="Genomic_DNA"/>
</dbReference>
<keyword evidence="5 8" id="KW-0472">Membrane</keyword>
<feature type="region of interest" description="Disordered" evidence="7">
    <location>
        <begin position="1"/>
        <end position="23"/>
    </location>
</feature>
<evidence type="ECO:0000256" key="1">
    <source>
        <dbReference type="ARBA" id="ARBA00004651"/>
    </source>
</evidence>
<feature type="domain" description="ABC3 transporter permease C-terminal" evidence="9">
    <location>
        <begin position="681"/>
        <end position="792"/>
    </location>
</feature>
<dbReference type="InterPro" id="IPR050250">
    <property type="entry name" value="Macrolide_Exporter_MacB"/>
</dbReference>
<proteinExistence type="inferred from homology"/>
<dbReference type="PANTHER" id="PTHR30572:SF4">
    <property type="entry name" value="ABC TRANSPORTER PERMEASE YTRF"/>
    <property type="match status" value="1"/>
</dbReference>
<evidence type="ECO:0000256" key="2">
    <source>
        <dbReference type="ARBA" id="ARBA00022475"/>
    </source>
</evidence>
<accession>A0ABN1ATS7</accession>
<dbReference type="PANTHER" id="PTHR30572">
    <property type="entry name" value="MEMBRANE COMPONENT OF TRANSPORTER-RELATED"/>
    <property type="match status" value="1"/>
</dbReference>
<protein>
    <submittedName>
        <fullName evidence="10">ABC transporter permease</fullName>
    </submittedName>
</protein>
<feature type="transmembrane region" description="Helical" evidence="8">
    <location>
        <begin position="45"/>
        <end position="68"/>
    </location>
</feature>
<feature type="transmembrane region" description="Helical" evidence="8">
    <location>
        <begin position="355"/>
        <end position="373"/>
    </location>
</feature>
<sequence length="800" mass="84510">MSARGTERAGHGPADRPTGPTGAAAWARDLTSGARFAFTGGRESWLRTALTALGVGLGVTLLMIATAVPEMLSERHERSIARLAPDMPAATIAPGPATLLHRDAATDYRDQPIGGALLRPDGPRAPAPPGVDRIPGPGEMVVSPALSRLLDSPDGKLLRERFPQRVVGTIGDAGLIGPSELYYYAGSDRITTGTGAERIDHYGQKSDGFLPQGPVYLILMIMMCVVLLMPVVVFIATAVRFGSENRDRRLAALRLVGADIRTVRRIASGEALCGSLVGLAVGVGIFLSVRELATRVTVKDTTVFPSDMAPSPLLGAIIAIAVPASAVLVTLFALRGVAVEPLGVVRDAVAPRRRLWWRLLFPAAGVALLLPLLSRASGPFGTSADPFQLTASAVLILVGVAAVLPWLVETCVARLRGGPPSWQLAVRRLQLHSGAAARTVSGITVAMAGAIAVQMLFAGTQGFTEDTDGVPPTHSQMRASYRPVPAAEVRGYTERFRATPGVVGALGVVTTYADRTDKAADERGVTSVSVGDCATLREMARLDSCADGDVFVARKDGGFDTARAFPPGTGLTMEEYAESARDRIPRVYRWTVPASARVVATRPDPAGEHHDGILATPSAVDITKMPEAETVLMVKSRPGDLDALERVRNTAAGIDPGMHIRRMGGVVKVDHYTAIERGLLIGSALTLAVIGASMLVSMLEQLRDRRRMLSVLVAFGTRRSTVAWSVLWQTAIPVALGLVLAVLGGLGLGWAMLELAGGSVKDWLVFLPVIGGGAAVTLLVTLVSLPLLWRLMRADGLREE</sequence>
<feature type="region of interest" description="Disordered" evidence="7">
    <location>
        <begin position="118"/>
        <end position="137"/>
    </location>
</feature>
<gene>
    <name evidence="10" type="ORF">GCM10009544_51650</name>
</gene>
<feature type="domain" description="ABC3 transporter permease C-terminal" evidence="9">
    <location>
        <begin position="222"/>
        <end position="331"/>
    </location>
</feature>
<feature type="transmembrane region" description="Helical" evidence="8">
    <location>
        <begin position="271"/>
        <end position="293"/>
    </location>
</feature>
<keyword evidence="4 8" id="KW-1133">Transmembrane helix</keyword>
<name>A0ABN1ATS7_9ACTN</name>